<keyword evidence="4" id="KW-1185">Reference proteome</keyword>
<sequence>MIVMIAMPRMYLTATTLLLLSQTTSAAHKIGDFESPSWSIGDLVFDGLYILIYLACTIFCITVAKNLPNHRASFITLLGALSLAIAHLSLLIAFRVIYDGSPSIIGESYYMLQTVVLFFRFWSYDVLYVALGLVLLDRRKSALGAPFDKQDKIAFGVLFGAITVFAVFSTTVPAVYAADLKGRVSLFDELVAPLGVFSVTWAAAAVAVGYVASYVNKRLNRAGIRDKISRLMLVVITPFSALLCTVGVIMTWLPTLVMATLFVDGFFCAITITLLIWGMKPEYWYYKSE</sequence>
<evidence type="ECO:0000256" key="1">
    <source>
        <dbReference type="SAM" id="Phobius"/>
    </source>
</evidence>
<reference evidence="4" key="1">
    <citation type="journal article" date="2012" name="Science">
        <title>The Paleozoic origin of enzymatic lignin decomposition reconstructed from 31 fungal genomes.</title>
        <authorList>
            <person name="Floudas D."/>
            <person name="Binder M."/>
            <person name="Riley R."/>
            <person name="Barry K."/>
            <person name="Blanchette R.A."/>
            <person name="Henrissat B."/>
            <person name="Martinez A.T."/>
            <person name="Otillar R."/>
            <person name="Spatafora J.W."/>
            <person name="Yadav J.S."/>
            <person name="Aerts A."/>
            <person name="Benoit I."/>
            <person name="Boyd A."/>
            <person name="Carlson A."/>
            <person name="Copeland A."/>
            <person name="Coutinho P.M."/>
            <person name="de Vries R.P."/>
            <person name="Ferreira P."/>
            <person name="Findley K."/>
            <person name="Foster B."/>
            <person name="Gaskell J."/>
            <person name="Glotzer D."/>
            <person name="Gorecki P."/>
            <person name="Heitman J."/>
            <person name="Hesse C."/>
            <person name="Hori C."/>
            <person name="Igarashi K."/>
            <person name="Jurgens J.A."/>
            <person name="Kallen N."/>
            <person name="Kersten P."/>
            <person name="Kohler A."/>
            <person name="Kuees U."/>
            <person name="Kumar T.K.A."/>
            <person name="Kuo A."/>
            <person name="LaButti K."/>
            <person name="Larrondo L.F."/>
            <person name="Lindquist E."/>
            <person name="Ling A."/>
            <person name="Lombard V."/>
            <person name="Lucas S."/>
            <person name="Lundell T."/>
            <person name="Martin R."/>
            <person name="McLaughlin D.J."/>
            <person name="Morgenstern I."/>
            <person name="Morin E."/>
            <person name="Murat C."/>
            <person name="Nagy L.G."/>
            <person name="Nolan M."/>
            <person name="Ohm R.A."/>
            <person name="Patyshakuliyeva A."/>
            <person name="Rokas A."/>
            <person name="Ruiz-Duenas F.J."/>
            <person name="Sabat G."/>
            <person name="Salamov A."/>
            <person name="Samejima M."/>
            <person name="Schmutz J."/>
            <person name="Slot J.C."/>
            <person name="St John F."/>
            <person name="Stenlid J."/>
            <person name="Sun H."/>
            <person name="Sun S."/>
            <person name="Syed K."/>
            <person name="Tsang A."/>
            <person name="Wiebenga A."/>
            <person name="Young D."/>
            <person name="Pisabarro A."/>
            <person name="Eastwood D.C."/>
            <person name="Martin F."/>
            <person name="Cullen D."/>
            <person name="Grigoriev I.V."/>
            <person name="Hibbett D.S."/>
        </authorList>
    </citation>
    <scope>NUCLEOTIDE SEQUENCE [LARGE SCALE GENOMIC DNA]</scope>
    <source>
        <strain evidence="4">MF3/22</strain>
    </source>
</reference>
<feature type="chain" id="PRO_5004444097" evidence="2">
    <location>
        <begin position="27"/>
        <end position="289"/>
    </location>
</feature>
<name>R7SFE1_FOMME</name>
<feature type="signal peptide" evidence="2">
    <location>
        <begin position="1"/>
        <end position="26"/>
    </location>
</feature>
<evidence type="ECO:0000313" key="3">
    <source>
        <dbReference type="EMBL" id="EJC97423.1"/>
    </source>
</evidence>
<feature type="transmembrane region" description="Helical" evidence="1">
    <location>
        <begin position="110"/>
        <end position="136"/>
    </location>
</feature>
<feature type="transmembrane region" description="Helical" evidence="1">
    <location>
        <begin position="190"/>
        <end position="211"/>
    </location>
</feature>
<keyword evidence="1" id="KW-0472">Membrane</keyword>
<dbReference type="Proteomes" id="UP000053630">
    <property type="component" value="Unassembled WGS sequence"/>
</dbReference>
<evidence type="ECO:0000313" key="4">
    <source>
        <dbReference type="Proteomes" id="UP000053630"/>
    </source>
</evidence>
<feature type="transmembrane region" description="Helical" evidence="1">
    <location>
        <begin position="50"/>
        <end position="67"/>
    </location>
</feature>
<dbReference type="GeneID" id="18677367"/>
<evidence type="ECO:0000256" key="2">
    <source>
        <dbReference type="SAM" id="SignalP"/>
    </source>
</evidence>
<organism evidence="3 4">
    <name type="scientific">Fomitiporia mediterranea (strain MF3/22)</name>
    <name type="common">Grapevine white-rot fungus</name>
    <dbReference type="NCBI Taxonomy" id="694068"/>
    <lineage>
        <taxon>Eukaryota</taxon>
        <taxon>Fungi</taxon>
        <taxon>Dikarya</taxon>
        <taxon>Basidiomycota</taxon>
        <taxon>Agaricomycotina</taxon>
        <taxon>Agaricomycetes</taxon>
        <taxon>Hymenochaetales</taxon>
        <taxon>Hymenochaetaceae</taxon>
        <taxon>Fomitiporia</taxon>
    </lineage>
</organism>
<feature type="transmembrane region" description="Helical" evidence="1">
    <location>
        <begin position="74"/>
        <end position="98"/>
    </location>
</feature>
<accession>R7SFE1</accession>
<keyword evidence="2" id="KW-0732">Signal</keyword>
<feature type="transmembrane region" description="Helical" evidence="1">
    <location>
        <begin position="256"/>
        <end position="277"/>
    </location>
</feature>
<proteinExistence type="predicted"/>
<keyword evidence="1" id="KW-1133">Transmembrane helix</keyword>
<feature type="transmembrane region" description="Helical" evidence="1">
    <location>
        <begin position="231"/>
        <end position="250"/>
    </location>
</feature>
<keyword evidence="1" id="KW-0812">Transmembrane</keyword>
<dbReference type="RefSeq" id="XP_007272314.1">
    <property type="nucleotide sequence ID" value="XM_007272252.1"/>
</dbReference>
<feature type="transmembrane region" description="Helical" evidence="1">
    <location>
        <begin position="157"/>
        <end position="178"/>
    </location>
</feature>
<dbReference type="EMBL" id="JH718617">
    <property type="protein sequence ID" value="EJC97423.1"/>
    <property type="molecule type" value="Genomic_DNA"/>
</dbReference>
<dbReference type="KEGG" id="fme:FOMMEDRAFT_171649"/>
<dbReference type="AlphaFoldDB" id="R7SFE1"/>
<gene>
    <name evidence="3" type="ORF">FOMMEDRAFT_171649</name>
</gene>
<protein>
    <submittedName>
        <fullName evidence="3">Uncharacterized protein</fullName>
    </submittedName>
</protein>